<dbReference type="InterPro" id="IPR011711">
    <property type="entry name" value="GntR_C"/>
</dbReference>
<dbReference type="SMART" id="SM00345">
    <property type="entry name" value="HTH_GNTR"/>
    <property type="match status" value="1"/>
</dbReference>
<dbReference type="GO" id="GO:0003700">
    <property type="term" value="F:DNA-binding transcription factor activity"/>
    <property type="evidence" value="ECO:0007669"/>
    <property type="project" value="InterPro"/>
</dbReference>
<name>A0A8J3DRQ6_9HYPH</name>
<dbReference type="InterPro" id="IPR036390">
    <property type="entry name" value="WH_DNA-bd_sf"/>
</dbReference>
<dbReference type="PANTHER" id="PTHR43537">
    <property type="entry name" value="TRANSCRIPTIONAL REGULATOR, GNTR FAMILY"/>
    <property type="match status" value="1"/>
</dbReference>
<dbReference type="SUPFAM" id="SSF48008">
    <property type="entry name" value="GntR ligand-binding domain-like"/>
    <property type="match status" value="1"/>
</dbReference>
<dbReference type="GO" id="GO:0003677">
    <property type="term" value="F:DNA binding"/>
    <property type="evidence" value="ECO:0007669"/>
    <property type="project" value="UniProtKB-KW"/>
</dbReference>
<dbReference type="Gene3D" id="1.10.10.10">
    <property type="entry name" value="Winged helix-like DNA-binding domain superfamily/Winged helix DNA-binding domain"/>
    <property type="match status" value="1"/>
</dbReference>
<sequence length="223" mass="24285">MSPATLPSRHSIGEDVYGALLSDLIALRIPPGERMSVDALARHFGVSQTPVRAALIRLEAEGLVAKKFNSGYSAAPMPSGAYFRDTYAMRRLIEPEAAALSAGRMTSAQKKDLARLCSEMEALTKGDTLANYGRFAQLDGQFHALIAGACGNAIIAETLERLYAHMHLFRLRHHTAVAEEAVKEHLLISQAIADGDVEHARSAMQAHIDASCQRMEPFFRVLA</sequence>
<comment type="caution">
    <text evidence="5">The sequence shown here is derived from an EMBL/GenBank/DDBJ whole genome shotgun (WGS) entry which is preliminary data.</text>
</comment>
<organism evidence="5 6">
    <name type="scientific">Tianweitania populi</name>
    <dbReference type="NCBI Taxonomy" id="1607949"/>
    <lineage>
        <taxon>Bacteria</taxon>
        <taxon>Pseudomonadati</taxon>
        <taxon>Pseudomonadota</taxon>
        <taxon>Alphaproteobacteria</taxon>
        <taxon>Hyphomicrobiales</taxon>
        <taxon>Phyllobacteriaceae</taxon>
        <taxon>Tianweitania</taxon>
    </lineage>
</organism>
<dbReference type="Proteomes" id="UP000630142">
    <property type="component" value="Unassembled WGS sequence"/>
</dbReference>
<dbReference type="InterPro" id="IPR036388">
    <property type="entry name" value="WH-like_DNA-bd_sf"/>
</dbReference>
<dbReference type="Gene3D" id="1.20.120.530">
    <property type="entry name" value="GntR ligand-binding domain-like"/>
    <property type="match status" value="1"/>
</dbReference>
<dbReference type="InterPro" id="IPR000524">
    <property type="entry name" value="Tscrpt_reg_HTH_GntR"/>
</dbReference>
<evidence type="ECO:0000259" key="4">
    <source>
        <dbReference type="PROSITE" id="PS50949"/>
    </source>
</evidence>
<protein>
    <submittedName>
        <fullName evidence="5">GntR family transcriptional regulator</fullName>
    </submittedName>
</protein>
<evidence type="ECO:0000313" key="6">
    <source>
        <dbReference type="Proteomes" id="UP000630142"/>
    </source>
</evidence>
<evidence type="ECO:0000256" key="3">
    <source>
        <dbReference type="ARBA" id="ARBA00023163"/>
    </source>
</evidence>
<dbReference type="SUPFAM" id="SSF46785">
    <property type="entry name" value="Winged helix' DNA-binding domain"/>
    <property type="match status" value="1"/>
</dbReference>
<dbReference type="InterPro" id="IPR008920">
    <property type="entry name" value="TF_FadR/GntR_C"/>
</dbReference>
<dbReference type="PROSITE" id="PS50949">
    <property type="entry name" value="HTH_GNTR"/>
    <property type="match status" value="1"/>
</dbReference>
<feature type="domain" description="HTH gntR-type" evidence="4">
    <location>
        <begin position="10"/>
        <end position="77"/>
    </location>
</feature>
<keyword evidence="1" id="KW-0805">Transcription regulation</keyword>
<dbReference type="Pfam" id="PF00392">
    <property type="entry name" value="GntR"/>
    <property type="match status" value="1"/>
</dbReference>
<keyword evidence="2" id="KW-0238">DNA-binding</keyword>
<dbReference type="SMART" id="SM00895">
    <property type="entry name" value="FCD"/>
    <property type="match status" value="1"/>
</dbReference>
<dbReference type="AlphaFoldDB" id="A0A8J3DRQ6"/>
<keyword evidence="6" id="KW-1185">Reference proteome</keyword>
<evidence type="ECO:0000313" key="5">
    <source>
        <dbReference type="EMBL" id="GHD22767.1"/>
    </source>
</evidence>
<dbReference type="Pfam" id="PF07729">
    <property type="entry name" value="FCD"/>
    <property type="match status" value="1"/>
</dbReference>
<proteinExistence type="predicted"/>
<keyword evidence="3" id="KW-0804">Transcription</keyword>
<reference evidence="5" key="1">
    <citation type="journal article" date="2014" name="Int. J. Syst. Evol. Microbiol.">
        <title>Complete genome sequence of Corynebacterium casei LMG S-19264T (=DSM 44701T), isolated from a smear-ripened cheese.</title>
        <authorList>
            <consortium name="US DOE Joint Genome Institute (JGI-PGF)"/>
            <person name="Walter F."/>
            <person name="Albersmeier A."/>
            <person name="Kalinowski J."/>
            <person name="Ruckert C."/>
        </authorList>
    </citation>
    <scope>NUCLEOTIDE SEQUENCE</scope>
    <source>
        <strain evidence="5">KCTC 42249</strain>
    </source>
</reference>
<evidence type="ECO:0000256" key="2">
    <source>
        <dbReference type="ARBA" id="ARBA00023125"/>
    </source>
</evidence>
<evidence type="ECO:0000256" key="1">
    <source>
        <dbReference type="ARBA" id="ARBA00023015"/>
    </source>
</evidence>
<dbReference type="EMBL" id="BMZQ01000005">
    <property type="protein sequence ID" value="GHD22767.1"/>
    <property type="molecule type" value="Genomic_DNA"/>
</dbReference>
<gene>
    <name evidence="5" type="ORF">GCM10016234_37350</name>
</gene>
<dbReference type="PANTHER" id="PTHR43537:SF24">
    <property type="entry name" value="GLUCONATE OPERON TRANSCRIPTIONAL REPRESSOR"/>
    <property type="match status" value="1"/>
</dbReference>
<accession>A0A8J3DRQ6</accession>
<dbReference type="CDD" id="cd07377">
    <property type="entry name" value="WHTH_GntR"/>
    <property type="match status" value="1"/>
</dbReference>
<reference evidence="5" key="2">
    <citation type="submission" date="2020-09" db="EMBL/GenBank/DDBJ databases">
        <authorList>
            <person name="Sun Q."/>
            <person name="Kim S."/>
        </authorList>
    </citation>
    <scope>NUCLEOTIDE SEQUENCE</scope>
    <source>
        <strain evidence="5">KCTC 42249</strain>
    </source>
</reference>